<dbReference type="GO" id="GO:0046496">
    <property type="term" value="P:nicotinamide nucleotide metabolic process"/>
    <property type="evidence" value="ECO:0007669"/>
    <property type="project" value="UniProtKB-UniRule"/>
</dbReference>
<comment type="catalytic activity">
    <reaction evidence="6">
        <text>(6S)-NADHX + ADP = AMP + phosphate + NADH + H(+)</text>
        <dbReference type="Rhea" id="RHEA:32223"/>
        <dbReference type="ChEBI" id="CHEBI:15378"/>
        <dbReference type="ChEBI" id="CHEBI:43474"/>
        <dbReference type="ChEBI" id="CHEBI:57945"/>
        <dbReference type="ChEBI" id="CHEBI:64074"/>
        <dbReference type="ChEBI" id="CHEBI:456215"/>
        <dbReference type="ChEBI" id="CHEBI:456216"/>
        <dbReference type="EC" id="4.2.1.136"/>
    </reaction>
</comment>
<comment type="catalytic activity">
    <reaction evidence="6">
        <text>(6S)-NADPHX + ADP = AMP + phosphate + NADPH + H(+)</text>
        <dbReference type="Rhea" id="RHEA:32235"/>
        <dbReference type="ChEBI" id="CHEBI:15378"/>
        <dbReference type="ChEBI" id="CHEBI:43474"/>
        <dbReference type="ChEBI" id="CHEBI:57783"/>
        <dbReference type="ChEBI" id="CHEBI:64076"/>
        <dbReference type="ChEBI" id="CHEBI:456215"/>
        <dbReference type="ChEBI" id="CHEBI:456216"/>
        <dbReference type="EC" id="4.2.1.136"/>
    </reaction>
</comment>
<dbReference type="SUPFAM" id="SSF53613">
    <property type="entry name" value="Ribokinase-like"/>
    <property type="match status" value="1"/>
</dbReference>
<dbReference type="InterPro" id="IPR000631">
    <property type="entry name" value="CARKD"/>
</dbReference>
<evidence type="ECO:0000313" key="9">
    <source>
        <dbReference type="Proteomes" id="UP001321804"/>
    </source>
</evidence>
<gene>
    <name evidence="6 8" type="primary">nnrD</name>
    <name evidence="8" type="ORF">KIMC2_09750</name>
</gene>
<dbReference type="PANTHER" id="PTHR12592">
    <property type="entry name" value="ATP-DEPENDENT (S)-NAD(P)H-HYDRATE DEHYDRATASE FAMILY MEMBER"/>
    <property type="match status" value="1"/>
</dbReference>
<dbReference type="Proteomes" id="UP001321804">
    <property type="component" value="Chromosome"/>
</dbReference>
<keyword evidence="9" id="KW-1185">Reference proteome</keyword>
<comment type="function">
    <text evidence="6">Catalyzes the dehydration of the S-form of NAD(P)HX at the expense of ADP, which is converted to AMP. Together with NAD(P)HX epimerase, which catalyzes the epimerization of the S- and R-forms, the enzyme allows the repair of both epimers of NAD(P)HX, a damaged form of NAD(P)H that is a result of enzymatic or heat-dependent hydration.</text>
</comment>
<evidence type="ECO:0000256" key="1">
    <source>
        <dbReference type="ARBA" id="ARBA00022741"/>
    </source>
</evidence>
<feature type="binding site" evidence="6">
    <location>
        <position position="218"/>
    </location>
    <ligand>
        <name>(6S)-NADPHX</name>
        <dbReference type="ChEBI" id="CHEBI:64076"/>
    </ligand>
</feature>
<dbReference type="GO" id="GO:0052856">
    <property type="term" value="F:NAD(P)HX epimerase activity"/>
    <property type="evidence" value="ECO:0007669"/>
    <property type="project" value="TreeGrafter"/>
</dbReference>
<keyword evidence="4 6" id="KW-0520">NAD</keyword>
<evidence type="ECO:0000256" key="4">
    <source>
        <dbReference type="ARBA" id="ARBA00023027"/>
    </source>
</evidence>
<organism evidence="8 9">
    <name type="scientific">Xylocopilactobacillus apis</name>
    <dbReference type="NCBI Taxonomy" id="2932183"/>
    <lineage>
        <taxon>Bacteria</taxon>
        <taxon>Bacillati</taxon>
        <taxon>Bacillota</taxon>
        <taxon>Bacilli</taxon>
        <taxon>Lactobacillales</taxon>
        <taxon>Lactobacillaceae</taxon>
        <taxon>Xylocopilactobacillus</taxon>
    </lineage>
</organism>
<evidence type="ECO:0000313" key="8">
    <source>
        <dbReference type="EMBL" id="BDR56413.1"/>
    </source>
</evidence>
<feature type="binding site" evidence="6">
    <location>
        <position position="152"/>
    </location>
    <ligand>
        <name>(6S)-NADPHX</name>
        <dbReference type="ChEBI" id="CHEBI:64076"/>
    </ligand>
</feature>
<evidence type="ECO:0000256" key="3">
    <source>
        <dbReference type="ARBA" id="ARBA00022857"/>
    </source>
</evidence>
<protein>
    <recommendedName>
        <fullName evidence="6">ADP-dependent (S)-NAD(P)H-hydrate dehydratase</fullName>
        <ecNumber evidence="6">4.2.1.136</ecNumber>
    </recommendedName>
    <alternativeName>
        <fullName evidence="6">ADP-dependent NAD(P)HX dehydratase</fullName>
    </alternativeName>
</protein>
<feature type="binding site" evidence="6">
    <location>
        <position position="101"/>
    </location>
    <ligand>
        <name>(6S)-NADPHX</name>
        <dbReference type="ChEBI" id="CHEBI:64076"/>
    </ligand>
</feature>
<feature type="binding site" evidence="6">
    <location>
        <begin position="189"/>
        <end position="193"/>
    </location>
    <ligand>
        <name>AMP</name>
        <dbReference type="ChEBI" id="CHEBI:456215"/>
    </ligand>
</feature>
<name>A0AAU9CYV8_9LACO</name>
<dbReference type="HAMAP" id="MF_01965">
    <property type="entry name" value="NADHX_dehydratase"/>
    <property type="match status" value="1"/>
</dbReference>
<feature type="domain" description="YjeF C-terminal" evidence="7">
    <location>
        <begin position="5"/>
        <end position="275"/>
    </location>
</feature>
<keyword evidence="1 6" id="KW-0547">Nucleotide-binding</keyword>
<evidence type="ECO:0000256" key="6">
    <source>
        <dbReference type="HAMAP-Rule" id="MF_01965"/>
    </source>
</evidence>
<sequence length="278" mass="30636">MKDVTDNVLKNVIKPRKQETHKYNYGNVLLIGGNKNYGGAIIMSAQAAVNSGAGLVTVASDPINMTSIHSVVPEAIFQDYTDGNNLKNLIKKMNVVTIGTGLGNEEQSLKILKLVFQTIKTDQALIIDGSAFSLIDEHNLKLPNSKVILTPHQGEWERISGIQIKDQTVDNNEKFLKTLSENKVVLVLKKHRTEIYYRDHVWRNTSGNASMATAGMGDTLAGMISGFCAQFQDMEASICAAVYLHGLIGDKLSKEQYVTTPSKISQLIPSEMKFYSEN</sequence>
<dbReference type="EMBL" id="AP026801">
    <property type="protein sequence ID" value="BDR56413.1"/>
    <property type="molecule type" value="Genomic_DNA"/>
</dbReference>
<accession>A0AAU9CYV8</accession>
<dbReference type="PANTHER" id="PTHR12592:SF0">
    <property type="entry name" value="ATP-DEPENDENT (S)-NAD(P)H-HYDRATE DEHYDRATASE"/>
    <property type="match status" value="1"/>
</dbReference>
<evidence type="ECO:0000256" key="5">
    <source>
        <dbReference type="ARBA" id="ARBA00023239"/>
    </source>
</evidence>
<dbReference type="NCBIfam" id="TIGR00196">
    <property type="entry name" value="yjeF_cterm"/>
    <property type="match status" value="1"/>
</dbReference>
<dbReference type="RefSeq" id="WP_317698348.1">
    <property type="nucleotide sequence ID" value="NZ_AP026801.1"/>
</dbReference>
<dbReference type="Pfam" id="PF01256">
    <property type="entry name" value="Carb_kinase"/>
    <property type="match status" value="1"/>
</dbReference>
<dbReference type="InterPro" id="IPR017953">
    <property type="entry name" value="Carbohydrate_kinase_pred_CS"/>
</dbReference>
<dbReference type="EC" id="4.2.1.136" evidence="6"/>
<feature type="binding site" evidence="6">
    <location>
        <position position="40"/>
    </location>
    <ligand>
        <name>(6S)-NADPHX</name>
        <dbReference type="ChEBI" id="CHEBI:64076"/>
    </ligand>
</feature>
<dbReference type="PROSITE" id="PS51383">
    <property type="entry name" value="YJEF_C_3"/>
    <property type="match status" value="1"/>
</dbReference>
<reference evidence="8 9" key="1">
    <citation type="journal article" date="2023" name="Microbiol. Spectr.">
        <title>Symbiosis of Carpenter Bees with Uncharacterized Lactic Acid Bacteria Showing NAD Auxotrophy.</title>
        <authorList>
            <person name="Kawasaki S."/>
            <person name="Ozawa K."/>
            <person name="Mori T."/>
            <person name="Yamamoto A."/>
            <person name="Ito M."/>
            <person name="Ohkuma M."/>
            <person name="Sakamoto M."/>
            <person name="Matsutani M."/>
        </authorList>
    </citation>
    <scope>NUCLEOTIDE SEQUENCE [LARGE SCALE GENOMIC DNA]</scope>
    <source>
        <strain evidence="8 9">KimC2</strain>
    </source>
</reference>
<keyword evidence="5 6" id="KW-0456">Lyase</keyword>
<dbReference type="PROSITE" id="PS01050">
    <property type="entry name" value="YJEF_C_2"/>
    <property type="match status" value="1"/>
</dbReference>
<evidence type="ECO:0000259" key="7">
    <source>
        <dbReference type="PROSITE" id="PS51383"/>
    </source>
</evidence>
<dbReference type="KEGG" id="xak:KIMC2_09750"/>
<proteinExistence type="inferred from homology"/>
<dbReference type="CDD" id="cd01171">
    <property type="entry name" value="YXKO-related"/>
    <property type="match status" value="1"/>
</dbReference>
<dbReference type="Gene3D" id="3.40.1190.20">
    <property type="match status" value="1"/>
</dbReference>
<dbReference type="AlphaFoldDB" id="A0AAU9CYV8"/>
<dbReference type="GO" id="GO:0052855">
    <property type="term" value="F:ADP-dependent NAD(P)H-hydrate dehydratase activity"/>
    <property type="evidence" value="ECO:0007669"/>
    <property type="project" value="UniProtKB-UniRule"/>
</dbReference>
<keyword evidence="2 6" id="KW-0067">ATP-binding</keyword>
<feature type="binding site" evidence="6">
    <location>
        <position position="217"/>
    </location>
    <ligand>
        <name>AMP</name>
        <dbReference type="ChEBI" id="CHEBI:456215"/>
    </ligand>
</feature>
<keyword evidence="3 6" id="KW-0521">NADP</keyword>
<comment type="subunit">
    <text evidence="6">Homotetramer.</text>
</comment>
<dbReference type="GO" id="GO:0110051">
    <property type="term" value="P:metabolite repair"/>
    <property type="evidence" value="ECO:0007669"/>
    <property type="project" value="TreeGrafter"/>
</dbReference>
<comment type="similarity">
    <text evidence="6">Belongs to the NnrD/CARKD family.</text>
</comment>
<comment type="cofactor">
    <cofactor evidence="6">
        <name>Mg(2+)</name>
        <dbReference type="ChEBI" id="CHEBI:18420"/>
    </cofactor>
</comment>
<dbReference type="InterPro" id="IPR029056">
    <property type="entry name" value="Ribokinase-like"/>
</dbReference>
<dbReference type="GO" id="GO:0005524">
    <property type="term" value="F:ATP binding"/>
    <property type="evidence" value="ECO:0007669"/>
    <property type="project" value="UniProtKB-KW"/>
</dbReference>
<evidence type="ECO:0000256" key="2">
    <source>
        <dbReference type="ARBA" id="ARBA00022840"/>
    </source>
</evidence>